<dbReference type="EMBL" id="FR824322">
    <property type="protein sequence ID" value="CCA25128.1"/>
    <property type="molecule type" value="Genomic_DNA"/>
</dbReference>
<dbReference type="EMBL" id="FR824365">
    <property type="protein sequence ID" value="CCA25762.1"/>
    <property type="molecule type" value="Genomic_DNA"/>
</dbReference>
<gene>
    <name evidence="1" type="primary">AlNc14C277G10054</name>
    <name evidence="2" type="synonym">AlNc14C320G10575</name>
    <name evidence="1" type="ORF">ALNC14_112720</name>
    <name evidence="2" type="ORF">ALNC14_119060</name>
</gene>
<dbReference type="HOGENOM" id="CLU_2781173_0_0_1"/>
<organism evidence="1">
    <name type="scientific">Albugo laibachii Nc14</name>
    <dbReference type="NCBI Taxonomy" id="890382"/>
    <lineage>
        <taxon>Eukaryota</taxon>
        <taxon>Sar</taxon>
        <taxon>Stramenopiles</taxon>
        <taxon>Oomycota</taxon>
        <taxon>Peronosporomycetes</taxon>
        <taxon>Albuginales</taxon>
        <taxon>Albuginaceae</taxon>
        <taxon>Albugo</taxon>
    </lineage>
</organism>
<name>F0WUP6_9STRA</name>
<reference evidence="1" key="1">
    <citation type="journal article" date="2011" name="PLoS Biol.">
        <title>Gene gain and loss during evolution of obligate parasitism in the white rust pathogen of Arabidopsis thaliana.</title>
        <authorList>
            <person name="Kemen E."/>
            <person name="Gardiner A."/>
            <person name="Schultz-Larsen T."/>
            <person name="Kemen A.C."/>
            <person name="Balmuth A.L."/>
            <person name="Robert-Seilaniantz A."/>
            <person name="Bailey K."/>
            <person name="Holub E."/>
            <person name="Studholme D.J."/>
            <person name="Maclean D."/>
            <person name="Jones J.D."/>
        </authorList>
    </citation>
    <scope>NUCLEOTIDE SEQUENCE</scope>
</reference>
<sequence>MWPPTVVVQYEATNECLACLILVHEVLLVSVKSSHVWMIESQEEVKCECLVNKTHHKLFRSLCTQKGYL</sequence>
<protein>
    <submittedName>
        <fullName evidence="1">AlNc14C277G10054 protein</fullName>
    </submittedName>
    <submittedName>
        <fullName evidence="2">AlNc14C320G10575 protein</fullName>
    </submittedName>
</protein>
<accession>F0WUP6</accession>
<proteinExistence type="predicted"/>
<evidence type="ECO:0000313" key="2">
    <source>
        <dbReference type="EMBL" id="CCA25762.1"/>
    </source>
</evidence>
<reference evidence="1" key="2">
    <citation type="submission" date="2011-02" db="EMBL/GenBank/DDBJ databases">
        <authorList>
            <person name="MacLean D."/>
        </authorList>
    </citation>
    <scope>NUCLEOTIDE SEQUENCE</scope>
</reference>
<evidence type="ECO:0000313" key="1">
    <source>
        <dbReference type="EMBL" id="CCA25128.1"/>
    </source>
</evidence>
<dbReference type="AlphaFoldDB" id="F0WUP6"/>